<feature type="transmembrane region" description="Helical" evidence="7">
    <location>
        <begin position="73"/>
        <end position="92"/>
    </location>
</feature>
<dbReference type="GO" id="GO:0031090">
    <property type="term" value="C:organelle membrane"/>
    <property type="evidence" value="ECO:0007669"/>
    <property type="project" value="UniProtKB-ARBA"/>
</dbReference>
<evidence type="ECO:0000256" key="7">
    <source>
        <dbReference type="SAM" id="Phobius"/>
    </source>
</evidence>
<dbReference type="AlphaFoldDB" id="A0A5P1FLB0"/>
<name>A0A5P1FLB0_ASPOF</name>
<evidence type="ECO:0000256" key="3">
    <source>
        <dbReference type="ARBA" id="ARBA00022970"/>
    </source>
</evidence>
<feature type="domain" description="Amino acid transporter transmembrane" evidence="8">
    <location>
        <begin position="68"/>
        <end position="472"/>
    </location>
</feature>
<accession>A0A5P1FLB0</accession>
<dbReference type="OMA" id="INICAAM"/>
<dbReference type="Pfam" id="PF01490">
    <property type="entry name" value="Aa_trans"/>
    <property type="match status" value="1"/>
</dbReference>
<evidence type="ECO:0000256" key="4">
    <source>
        <dbReference type="ARBA" id="ARBA00022989"/>
    </source>
</evidence>
<dbReference type="Gramene" id="ONK78922">
    <property type="protein sequence ID" value="ONK78922"/>
    <property type="gene ID" value="A4U43_C01F1030"/>
</dbReference>
<feature type="transmembrane region" description="Helical" evidence="7">
    <location>
        <begin position="303"/>
        <end position="323"/>
    </location>
</feature>
<dbReference type="PANTHER" id="PTHR22950:SF515">
    <property type="entry name" value="AMINO ACID TRANSPORTER AVT6E"/>
    <property type="match status" value="1"/>
</dbReference>
<evidence type="ECO:0000256" key="5">
    <source>
        <dbReference type="ARBA" id="ARBA00023136"/>
    </source>
</evidence>
<feature type="transmembrane region" description="Helical" evidence="7">
    <location>
        <begin position="260"/>
        <end position="282"/>
    </location>
</feature>
<gene>
    <name evidence="9" type="ORF">A4U43_C01F1030</name>
</gene>
<evidence type="ECO:0000256" key="6">
    <source>
        <dbReference type="SAM" id="MobiDB-lite"/>
    </source>
</evidence>
<evidence type="ECO:0000256" key="2">
    <source>
        <dbReference type="ARBA" id="ARBA00022692"/>
    </source>
</evidence>
<organism evidence="9 10">
    <name type="scientific">Asparagus officinalis</name>
    <name type="common">Garden asparagus</name>
    <dbReference type="NCBI Taxonomy" id="4686"/>
    <lineage>
        <taxon>Eukaryota</taxon>
        <taxon>Viridiplantae</taxon>
        <taxon>Streptophyta</taxon>
        <taxon>Embryophyta</taxon>
        <taxon>Tracheophyta</taxon>
        <taxon>Spermatophyta</taxon>
        <taxon>Magnoliopsida</taxon>
        <taxon>Liliopsida</taxon>
        <taxon>Asparagales</taxon>
        <taxon>Asparagaceae</taxon>
        <taxon>Asparagoideae</taxon>
        <taxon>Asparagus</taxon>
    </lineage>
</organism>
<feature type="transmembrane region" description="Helical" evidence="7">
    <location>
        <begin position="391"/>
        <end position="413"/>
    </location>
</feature>
<proteinExistence type="predicted"/>
<dbReference type="OrthoDB" id="28208at2759"/>
<reference evidence="10" key="1">
    <citation type="journal article" date="2017" name="Nat. Commun.">
        <title>The asparagus genome sheds light on the origin and evolution of a young Y chromosome.</title>
        <authorList>
            <person name="Harkess A."/>
            <person name="Zhou J."/>
            <person name="Xu C."/>
            <person name="Bowers J.E."/>
            <person name="Van der Hulst R."/>
            <person name="Ayyampalayam S."/>
            <person name="Mercati F."/>
            <person name="Riccardi P."/>
            <person name="McKain M.R."/>
            <person name="Kakrana A."/>
            <person name="Tang H."/>
            <person name="Ray J."/>
            <person name="Groenendijk J."/>
            <person name="Arikit S."/>
            <person name="Mathioni S.M."/>
            <person name="Nakano M."/>
            <person name="Shan H."/>
            <person name="Telgmann-Rauber A."/>
            <person name="Kanno A."/>
            <person name="Yue Z."/>
            <person name="Chen H."/>
            <person name="Li W."/>
            <person name="Chen Y."/>
            <person name="Xu X."/>
            <person name="Zhang Y."/>
            <person name="Luo S."/>
            <person name="Chen H."/>
            <person name="Gao J."/>
            <person name="Mao Z."/>
            <person name="Pires J.C."/>
            <person name="Luo M."/>
            <person name="Kudrna D."/>
            <person name="Wing R.A."/>
            <person name="Meyers B.C."/>
            <person name="Yi K."/>
            <person name="Kong H."/>
            <person name="Lavrijsen P."/>
            <person name="Sunseri F."/>
            <person name="Falavigna A."/>
            <person name="Ye Y."/>
            <person name="Leebens-Mack J.H."/>
            <person name="Chen G."/>
        </authorList>
    </citation>
    <scope>NUCLEOTIDE SEQUENCE [LARGE SCALE GENOMIC DNA]</scope>
    <source>
        <strain evidence="10">cv. DH0086</strain>
    </source>
</reference>
<keyword evidence="4 7" id="KW-1133">Transmembrane helix</keyword>
<feature type="transmembrane region" description="Helical" evidence="7">
    <location>
        <begin position="451"/>
        <end position="473"/>
    </location>
</feature>
<dbReference type="GO" id="GO:0015179">
    <property type="term" value="F:L-amino acid transmembrane transporter activity"/>
    <property type="evidence" value="ECO:0007669"/>
    <property type="project" value="TreeGrafter"/>
</dbReference>
<evidence type="ECO:0000259" key="8">
    <source>
        <dbReference type="Pfam" id="PF01490"/>
    </source>
</evidence>
<feature type="transmembrane region" description="Helical" evidence="7">
    <location>
        <begin position="145"/>
        <end position="165"/>
    </location>
</feature>
<keyword evidence="5 7" id="KW-0472">Membrane</keyword>
<dbReference type="InterPro" id="IPR013057">
    <property type="entry name" value="AA_transpt_TM"/>
</dbReference>
<evidence type="ECO:0000313" key="9">
    <source>
        <dbReference type="EMBL" id="ONK78922.1"/>
    </source>
</evidence>
<keyword evidence="2 7" id="KW-0812">Transmembrane</keyword>
<feature type="transmembrane region" description="Helical" evidence="7">
    <location>
        <begin position="193"/>
        <end position="210"/>
    </location>
</feature>
<keyword evidence="3" id="KW-0029">Amino-acid transport</keyword>
<evidence type="ECO:0000313" key="10">
    <source>
        <dbReference type="Proteomes" id="UP000243459"/>
    </source>
</evidence>
<dbReference type="EMBL" id="CM007381">
    <property type="protein sequence ID" value="ONK78922.1"/>
    <property type="molecule type" value="Genomic_DNA"/>
</dbReference>
<evidence type="ECO:0000256" key="1">
    <source>
        <dbReference type="ARBA" id="ARBA00004141"/>
    </source>
</evidence>
<keyword evidence="10" id="KW-1185">Reference proteome</keyword>
<comment type="subcellular location">
    <subcellularLocation>
        <location evidence="1">Membrane</location>
        <topology evidence="1">Multi-pass membrane protein</topology>
    </subcellularLocation>
</comment>
<feature type="transmembrane region" description="Helical" evidence="7">
    <location>
        <begin position="349"/>
        <end position="370"/>
    </location>
</feature>
<feature type="transmembrane region" description="Helical" evidence="7">
    <location>
        <begin position="419"/>
        <end position="439"/>
    </location>
</feature>
<keyword evidence="3" id="KW-0813">Transport</keyword>
<feature type="region of interest" description="Disordered" evidence="6">
    <location>
        <begin position="19"/>
        <end position="38"/>
    </location>
</feature>
<feature type="compositionally biased region" description="Polar residues" evidence="6">
    <location>
        <begin position="19"/>
        <end position="37"/>
    </location>
</feature>
<sequence>MNSNYAAVPVNSSIELQNQNNANSAETPNGKVQSTEFTGGGEYTDGFDEIDELPLINDGDVEHETPGSGVPGAVFNLATTVIGAGIMALPAAMKVLGIGLGFALIILMGILSEISIEILVRFAVHCKSTSYGEVVESALGRTMRVISEICIIINNAGVLVVYLIIIGDVMSGSDAHIGVFDQLFGHGSWDHRSMLILVVLIAFLAPLCALKKIDSLSLTSAASVALALVFVVVSCVVASIKLAEGTIEKPRVGPDFGSKAAILDLLVVIPIMTNAYVCHFNVQPIYNELEGRSPEKMNRVGRTTTVLCIAVYAATAISGYLLFGDNTESDVLTNFDRNLGAHFSMVLNYIVRVGYVLHLILVFPVIHFSLRQTVVALVFTKSVLDDRKKSLPLTVVLLGVIYLASTVIPNIWVAFKFTGATTGLSLGFIFPALIALRLDKQGKSLTRGERSLSWFMLVLAVVVSIIGVAGNIYSIKNKS</sequence>
<protein>
    <recommendedName>
        <fullName evidence="8">Amino acid transporter transmembrane domain-containing protein</fullName>
    </recommendedName>
</protein>
<feature type="transmembrane region" description="Helical" evidence="7">
    <location>
        <begin position="98"/>
        <end position="124"/>
    </location>
</feature>
<dbReference type="Proteomes" id="UP000243459">
    <property type="component" value="Chromosome 1"/>
</dbReference>
<dbReference type="PANTHER" id="PTHR22950">
    <property type="entry name" value="AMINO ACID TRANSPORTER"/>
    <property type="match status" value="1"/>
</dbReference>
<feature type="transmembrane region" description="Helical" evidence="7">
    <location>
        <begin position="222"/>
        <end position="240"/>
    </location>
</feature>